<dbReference type="AlphaFoldDB" id="A0A1H3EK47"/>
<proteinExistence type="predicted"/>
<dbReference type="EMBL" id="FNNG01000020">
    <property type="protein sequence ID" value="SDX79142.1"/>
    <property type="molecule type" value="Genomic_DNA"/>
</dbReference>
<evidence type="ECO:0000256" key="1">
    <source>
        <dbReference type="SAM" id="Coils"/>
    </source>
</evidence>
<dbReference type="RefSeq" id="WP_159428719.1">
    <property type="nucleotide sequence ID" value="NZ_FNNG01000020.1"/>
</dbReference>
<dbReference type="SUPFAM" id="SSF140500">
    <property type="entry name" value="BAS1536-like"/>
    <property type="match status" value="1"/>
</dbReference>
<keyword evidence="3" id="KW-1185">Reference proteome</keyword>
<dbReference type="Gene3D" id="4.10.280.10">
    <property type="entry name" value="Helix-loop-helix DNA-binding domain"/>
    <property type="match status" value="1"/>
</dbReference>
<dbReference type="OrthoDB" id="10012602at2"/>
<feature type="coiled-coil region" evidence="1">
    <location>
        <begin position="3"/>
        <end position="30"/>
    </location>
</feature>
<reference evidence="2 3" key="1">
    <citation type="submission" date="2016-10" db="EMBL/GenBank/DDBJ databases">
        <authorList>
            <person name="de Groot N.N."/>
        </authorList>
    </citation>
    <scope>NUCLEOTIDE SEQUENCE [LARGE SCALE GENOMIC DNA]</scope>
    <source>
        <strain evidence="2 3">DSM 23310</strain>
    </source>
</reference>
<evidence type="ECO:0000313" key="3">
    <source>
        <dbReference type="Proteomes" id="UP000198828"/>
    </source>
</evidence>
<evidence type="ECO:0000313" key="2">
    <source>
        <dbReference type="EMBL" id="SDX79142.1"/>
    </source>
</evidence>
<dbReference type="InterPro" id="IPR037208">
    <property type="entry name" value="Spo0E-like_sf"/>
</dbReference>
<dbReference type="Pfam" id="PF09388">
    <property type="entry name" value="SpoOE-like"/>
    <property type="match status" value="1"/>
</dbReference>
<keyword evidence="1" id="KW-0175">Coiled coil</keyword>
<dbReference type="GO" id="GO:0043937">
    <property type="term" value="P:regulation of sporulation"/>
    <property type="evidence" value="ECO:0007669"/>
    <property type="project" value="InterPro"/>
</dbReference>
<dbReference type="Proteomes" id="UP000198828">
    <property type="component" value="Unassembled WGS sequence"/>
</dbReference>
<protein>
    <submittedName>
        <fullName evidence="2">Spo0E like sporulation regulatory protein</fullName>
    </submittedName>
</protein>
<dbReference type="InterPro" id="IPR018540">
    <property type="entry name" value="Spo0E-like"/>
</dbReference>
<name>A0A1H3EK47_9FIRM</name>
<sequence length="61" mass="7456">MDKKQIEKQIDIILKHIELLRAELELLIEEQGISEETIRKSQELDEYITKYYKHLEELKKQ</sequence>
<dbReference type="InterPro" id="IPR036638">
    <property type="entry name" value="HLH_DNA-bd_sf"/>
</dbReference>
<gene>
    <name evidence="2" type="ORF">SAMN05660923_02944</name>
</gene>
<dbReference type="GO" id="GO:0046983">
    <property type="term" value="F:protein dimerization activity"/>
    <property type="evidence" value="ECO:0007669"/>
    <property type="project" value="InterPro"/>
</dbReference>
<organism evidence="2 3">
    <name type="scientific">Tepidimicrobium xylanilyticum</name>
    <dbReference type="NCBI Taxonomy" id="1123352"/>
    <lineage>
        <taxon>Bacteria</taxon>
        <taxon>Bacillati</taxon>
        <taxon>Bacillota</taxon>
        <taxon>Tissierellia</taxon>
        <taxon>Tissierellales</taxon>
        <taxon>Tepidimicrobiaceae</taxon>
        <taxon>Tepidimicrobium</taxon>
    </lineage>
</organism>
<accession>A0A1H3EK47</accession>